<dbReference type="KEGG" id="tcd:AAIA72_12845"/>
<dbReference type="AlphaFoldDB" id="A0AB39UUQ1"/>
<dbReference type="RefSeq" id="WP_369600713.1">
    <property type="nucleotide sequence ID" value="NZ_CP154858.1"/>
</dbReference>
<organism evidence="2">
    <name type="scientific">Thermohahella caldifontis</name>
    <dbReference type="NCBI Taxonomy" id="3142973"/>
    <lineage>
        <taxon>Bacteria</taxon>
        <taxon>Pseudomonadati</taxon>
        <taxon>Pseudomonadota</taxon>
        <taxon>Gammaproteobacteria</taxon>
        <taxon>Oceanospirillales</taxon>
        <taxon>Hahellaceae</taxon>
        <taxon>Thermohahella</taxon>
    </lineage>
</organism>
<evidence type="ECO:0000256" key="1">
    <source>
        <dbReference type="SAM" id="SignalP"/>
    </source>
</evidence>
<feature type="chain" id="PRO_5044327741" evidence="1">
    <location>
        <begin position="23"/>
        <end position="365"/>
    </location>
</feature>
<reference evidence="2" key="1">
    <citation type="submission" date="2024-05" db="EMBL/GenBank/DDBJ databases">
        <title>Genome sequencing of novel strain.</title>
        <authorList>
            <person name="Ganbat D."/>
            <person name="Ganbat S."/>
            <person name="Lee S.-J."/>
        </authorList>
    </citation>
    <scope>NUCLEOTIDE SEQUENCE</scope>
    <source>
        <strain evidence="2">SMD15-11</strain>
    </source>
</reference>
<gene>
    <name evidence="2" type="ORF">AAIA72_12845</name>
</gene>
<keyword evidence="1" id="KW-0732">Signal</keyword>
<feature type="signal peptide" evidence="1">
    <location>
        <begin position="1"/>
        <end position="22"/>
    </location>
</feature>
<sequence length="365" mass="39279">MNTLLRRVALAAALLLAGPALAILEDATALPTALNLTTSGPARLQVMWVLTTAGGGSADQIRSDSLVITTPGGARTLLSIPKSIRVDMDPGQTRRLTEVIQLSRGQVRQLTHSRDSTGQPWPWFELRRQFADSSARVGPEVTVRLYPAGAGTGELTVSRLDMRFDDGATVRQIARGESLMATVEITASGGGTLEGVWEVADPSSTSGQPVYRILRRDRQSWLGRTTRQFTSPALPTRQPGLHILQFRILQPEADLPPVRLIYYVQAQAPADTAEPGPITLQEPPADAEISRDTRFVWQPVAGAQTYQLEFLLPGTAEGEPDTPPWQVCCCPPPELKPPCPARSWSASIRAAPCAGACSPLTRPGG</sequence>
<evidence type="ECO:0000313" key="2">
    <source>
        <dbReference type="EMBL" id="XDT71688.1"/>
    </source>
</evidence>
<protein>
    <submittedName>
        <fullName evidence="2">Uncharacterized protein</fullName>
    </submittedName>
</protein>
<name>A0AB39UUQ1_9GAMM</name>
<proteinExistence type="predicted"/>
<accession>A0AB39UUQ1</accession>
<dbReference type="EMBL" id="CP154858">
    <property type="protein sequence ID" value="XDT71688.1"/>
    <property type="molecule type" value="Genomic_DNA"/>
</dbReference>